<sequence length="867" mass="101930">MNDENLPPEQEDTNLSLDSVLAGAAVFGSLVFGTDYPEHSLCYSPSPVVNRRNQQNNNIDQFTEATRSLDFHSTSAISCKVKKEKTPDQVSERVANEVNIATIKRAGSSRDELLRNNKPRTVPKKSAGLKPSAIANTSDQRSSVNPIINEVRRSKEESIKEKILTAAEIREQRRIEREEAVTLNAEAEKTRREVLELRKQLNERFARAKIDRENRARQEHLANVENEIQFKSKVHVDHKQTLKEMEDARRRMSMDARAKLRQNHRDGKERMRLVAIAEDQALFEERYESSIATRNTKKKVAEQRRQSFAFRNGDARRIRELFAKMADERSIREHESYELKWAGERDADAYKQQMAKERRDSLAFRNAEGHRIRDLEATVKSDDWAREHESYELKWAGERDADTYKQQMAKERRDSLAFRNAEGHRIRDLEATMKSDDWAREHESYELKWAGERDADAYKQQMAKERRDSLAFRNAEGHRIRDLEATMKSDDWAREHESYELKWAGERDADAYKQQMAKERRDSLAFRNAEGHRIRDLEATMKSDDWDREHESYELKWAGERDADAYKQQMAKERRDSLAFRNADGHRIRDVEATMKSDDWAREHESYELKWAGERDANAYKQQMAKERRDSLAFRNREAAKHDAVMKELQTLARDKEHESYMLKWAGENDTKQYLADQQELRRQSLAFRNSQGKEHRELDEAMRVNQILENAKNEELAAACRKDVENYKAECASKERAALCLRGKEHFAIRVQEENIRQEKLEQDHQNHLLDTAAWQDVNAYVEECKRRRRLSLAFRAKEKRRHFELSKKQAALEVEQQHRDTRYRSEDARYVEIAKLREKARIAIESFKYSPDCSFGPNPFATLLD</sequence>
<evidence type="ECO:0000256" key="2">
    <source>
        <dbReference type="SAM" id="MobiDB-lite"/>
    </source>
</evidence>
<dbReference type="Proteomes" id="UP001516023">
    <property type="component" value="Unassembled WGS sequence"/>
</dbReference>
<accession>A0ABD3PQQ4</accession>
<evidence type="ECO:0008006" key="5">
    <source>
        <dbReference type="Google" id="ProtNLM"/>
    </source>
</evidence>
<feature type="coiled-coil region" evidence="1">
    <location>
        <begin position="166"/>
        <end position="204"/>
    </location>
</feature>
<keyword evidence="4" id="KW-1185">Reference proteome</keyword>
<keyword evidence="1" id="KW-0175">Coiled coil</keyword>
<gene>
    <name evidence="3" type="ORF">HJC23_002913</name>
</gene>
<evidence type="ECO:0000256" key="1">
    <source>
        <dbReference type="SAM" id="Coils"/>
    </source>
</evidence>
<dbReference type="EMBL" id="JABMIG020000130">
    <property type="protein sequence ID" value="KAL3790287.1"/>
    <property type="molecule type" value="Genomic_DNA"/>
</dbReference>
<comment type="caution">
    <text evidence="3">The sequence shown here is derived from an EMBL/GenBank/DDBJ whole genome shotgun (WGS) entry which is preliminary data.</text>
</comment>
<organism evidence="3 4">
    <name type="scientific">Cyclotella cryptica</name>
    <dbReference type="NCBI Taxonomy" id="29204"/>
    <lineage>
        <taxon>Eukaryota</taxon>
        <taxon>Sar</taxon>
        <taxon>Stramenopiles</taxon>
        <taxon>Ochrophyta</taxon>
        <taxon>Bacillariophyta</taxon>
        <taxon>Coscinodiscophyceae</taxon>
        <taxon>Thalassiosirophycidae</taxon>
        <taxon>Stephanodiscales</taxon>
        <taxon>Stephanodiscaceae</taxon>
        <taxon>Cyclotella</taxon>
    </lineage>
</organism>
<name>A0ABD3PQQ4_9STRA</name>
<proteinExistence type="predicted"/>
<evidence type="ECO:0000313" key="4">
    <source>
        <dbReference type="Proteomes" id="UP001516023"/>
    </source>
</evidence>
<protein>
    <recommendedName>
        <fullName evidence="5">Trichohyalin-plectin-homology domain-containing protein</fullName>
    </recommendedName>
</protein>
<reference evidence="3 4" key="1">
    <citation type="journal article" date="2020" name="G3 (Bethesda)">
        <title>Improved Reference Genome for Cyclotella cryptica CCMP332, a Model for Cell Wall Morphogenesis, Salinity Adaptation, and Lipid Production in Diatoms (Bacillariophyta).</title>
        <authorList>
            <person name="Roberts W.R."/>
            <person name="Downey K.M."/>
            <person name="Ruck E.C."/>
            <person name="Traller J.C."/>
            <person name="Alverson A.J."/>
        </authorList>
    </citation>
    <scope>NUCLEOTIDE SEQUENCE [LARGE SCALE GENOMIC DNA]</scope>
    <source>
        <strain evidence="3 4">CCMP332</strain>
    </source>
</reference>
<feature type="region of interest" description="Disordered" evidence="2">
    <location>
        <begin position="115"/>
        <end position="141"/>
    </location>
</feature>
<evidence type="ECO:0000313" key="3">
    <source>
        <dbReference type="EMBL" id="KAL3790287.1"/>
    </source>
</evidence>
<dbReference type="AlphaFoldDB" id="A0ABD3PQQ4"/>